<dbReference type="InterPro" id="IPR007037">
    <property type="entry name" value="SIP_rossman_dom"/>
</dbReference>
<dbReference type="CDD" id="cd06193">
    <property type="entry name" value="siderophore_interacting"/>
    <property type="match status" value="1"/>
</dbReference>
<keyword evidence="3" id="KW-1185">Reference proteome</keyword>
<dbReference type="Pfam" id="PF08021">
    <property type="entry name" value="FAD_binding_9"/>
    <property type="match status" value="1"/>
</dbReference>
<dbReference type="Pfam" id="PF04954">
    <property type="entry name" value="SIP"/>
    <property type="match status" value="1"/>
</dbReference>
<dbReference type="PANTHER" id="PTHR30157:SF0">
    <property type="entry name" value="NADPH-DEPENDENT FERRIC-CHELATE REDUCTASE"/>
    <property type="match status" value="1"/>
</dbReference>
<evidence type="ECO:0000313" key="3">
    <source>
        <dbReference type="Proteomes" id="UP001239085"/>
    </source>
</evidence>
<comment type="caution">
    <text evidence="2">The sequence shown here is derived from an EMBL/GenBank/DDBJ whole genome shotgun (WGS) entry which is preliminary data.</text>
</comment>
<dbReference type="InterPro" id="IPR029063">
    <property type="entry name" value="SAM-dependent_MTases_sf"/>
</dbReference>
<dbReference type="InterPro" id="IPR039261">
    <property type="entry name" value="FNR_nucleotide-bd"/>
</dbReference>
<dbReference type="Gene3D" id="3.40.50.80">
    <property type="entry name" value="Nucleotide-binding domain of ferredoxin-NADP reductase (FNR) module"/>
    <property type="match status" value="1"/>
</dbReference>
<feature type="domain" description="FAD-binding FR-type" evidence="1">
    <location>
        <begin position="11"/>
        <end position="142"/>
    </location>
</feature>
<dbReference type="SUPFAM" id="SSF46785">
    <property type="entry name" value="Winged helix' DNA-binding domain"/>
    <property type="match status" value="1"/>
</dbReference>
<dbReference type="InterPro" id="IPR013113">
    <property type="entry name" value="SIP_FAD-bd"/>
</dbReference>
<dbReference type="PROSITE" id="PS51384">
    <property type="entry name" value="FAD_FR"/>
    <property type="match status" value="1"/>
</dbReference>
<dbReference type="SUPFAM" id="SSF63380">
    <property type="entry name" value="Riboflavin synthase domain-like"/>
    <property type="match status" value="1"/>
</dbReference>
<dbReference type="InterPro" id="IPR017927">
    <property type="entry name" value="FAD-bd_FR_type"/>
</dbReference>
<sequence>MALREFVTHPLVLRRLEVIGARDITPRMRRVTLGGPEMAAFERDGLALAPFRAPGFDDHVKVIFAEDGEVEKVLPLQLGEGIEWTSAPGRQARDYTPRRVADGELDLDFVLHGEGPAVQWARAAKPGDPLWIVGPKSSIVLPEEMDWVVLVGDETALPAIGRFLDERPTDAAVHAVITIGAASARQGLALREGDTIEWVVASPTDRDALESAVRAAVPAEGDGFVWAGAESRALLPVRRFLSRERGLAKNRMNLTGYWHADQGADAPQYPEVPSPLAWFAVRAALRAGILDDIADHSAASDEEITSRLGLSPRAFDTIAPTLIHHGLIAEQDGRFRLASAGEALLADEHEREEFDGHEADMLLALSELGPALRDGGSPWERAQGATLAADATADAERFEELRHSTEVLRFVGGALIRDSLWADASRVLLTGPGSAEVADLATEAGIAAVFTVTGDAASELANRSEWLREDDGAAADVAIAAFALGHRTDDEALQLLVQLRERTGTLVVIDAARADSLSPTAHEASVLAFAGNGAGLRDEVAADALAGDAGWRRERTVALGWGIEAAVLCRV</sequence>
<protein>
    <submittedName>
        <fullName evidence="2">NADPH-dependent ferric siderophore reductase</fullName>
    </submittedName>
</protein>
<organism evidence="2 3">
    <name type="scientific">Microbacterium murale</name>
    <dbReference type="NCBI Taxonomy" id="1081040"/>
    <lineage>
        <taxon>Bacteria</taxon>
        <taxon>Bacillati</taxon>
        <taxon>Actinomycetota</taxon>
        <taxon>Actinomycetes</taxon>
        <taxon>Micrococcales</taxon>
        <taxon>Microbacteriaceae</taxon>
        <taxon>Microbacterium</taxon>
    </lineage>
</organism>
<dbReference type="Gene3D" id="3.40.50.150">
    <property type="entry name" value="Vaccinia Virus protein VP39"/>
    <property type="match status" value="1"/>
</dbReference>
<dbReference type="InterPro" id="IPR017938">
    <property type="entry name" value="Riboflavin_synthase-like_b-brl"/>
</dbReference>
<dbReference type="RefSeq" id="WP_307361050.1">
    <property type="nucleotide sequence ID" value="NZ_JAUSXK010000001.1"/>
</dbReference>
<dbReference type="Proteomes" id="UP001239085">
    <property type="component" value="Unassembled WGS sequence"/>
</dbReference>
<reference evidence="2 3" key="1">
    <citation type="submission" date="2023-07" db="EMBL/GenBank/DDBJ databases">
        <title>Comparative genomics of wheat-associated soil bacteria to identify genetic determinants of phenazine resistance.</title>
        <authorList>
            <person name="Mouncey N."/>
        </authorList>
    </citation>
    <scope>NUCLEOTIDE SEQUENCE [LARGE SCALE GENOMIC DNA]</scope>
    <source>
        <strain evidence="2 3">W2I7</strain>
    </source>
</reference>
<dbReference type="InterPro" id="IPR036390">
    <property type="entry name" value="WH_DNA-bd_sf"/>
</dbReference>
<name>A0ABU0PB24_9MICO</name>
<dbReference type="InterPro" id="IPR036388">
    <property type="entry name" value="WH-like_DNA-bd_sf"/>
</dbReference>
<dbReference type="InterPro" id="IPR039374">
    <property type="entry name" value="SIP_fam"/>
</dbReference>
<dbReference type="EMBL" id="JAUSXK010000001">
    <property type="protein sequence ID" value="MDQ0643886.1"/>
    <property type="molecule type" value="Genomic_DNA"/>
</dbReference>
<evidence type="ECO:0000313" key="2">
    <source>
        <dbReference type="EMBL" id="MDQ0643886.1"/>
    </source>
</evidence>
<dbReference type="Gene3D" id="1.10.10.10">
    <property type="entry name" value="Winged helix-like DNA-binding domain superfamily/Winged helix DNA-binding domain"/>
    <property type="match status" value="1"/>
</dbReference>
<dbReference type="PANTHER" id="PTHR30157">
    <property type="entry name" value="FERRIC REDUCTASE, NADPH-DEPENDENT"/>
    <property type="match status" value="1"/>
</dbReference>
<proteinExistence type="predicted"/>
<accession>A0ABU0PB24</accession>
<evidence type="ECO:0000259" key="1">
    <source>
        <dbReference type="PROSITE" id="PS51384"/>
    </source>
</evidence>
<gene>
    <name evidence="2" type="ORF">QFZ46_002046</name>
</gene>
<dbReference type="Gene3D" id="2.40.30.10">
    <property type="entry name" value="Translation factors"/>
    <property type="match status" value="1"/>
</dbReference>